<feature type="non-terminal residue" evidence="1">
    <location>
        <position position="1"/>
    </location>
</feature>
<dbReference type="STRING" id="983964.A0A2T4ASI9"/>
<accession>A0A2T4ASI9</accession>
<evidence type="ECO:0000313" key="1">
    <source>
        <dbReference type="EMBL" id="PTB60019.1"/>
    </source>
</evidence>
<dbReference type="Proteomes" id="UP000241690">
    <property type="component" value="Unassembled WGS sequence"/>
</dbReference>
<dbReference type="RefSeq" id="XP_024779696.1">
    <property type="nucleotide sequence ID" value="XM_024921607.1"/>
</dbReference>
<organism evidence="1 2">
    <name type="scientific">Trichoderma harzianum CBS 226.95</name>
    <dbReference type="NCBI Taxonomy" id="983964"/>
    <lineage>
        <taxon>Eukaryota</taxon>
        <taxon>Fungi</taxon>
        <taxon>Dikarya</taxon>
        <taxon>Ascomycota</taxon>
        <taxon>Pezizomycotina</taxon>
        <taxon>Sordariomycetes</taxon>
        <taxon>Hypocreomycetidae</taxon>
        <taxon>Hypocreales</taxon>
        <taxon>Hypocreaceae</taxon>
        <taxon>Trichoderma</taxon>
    </lineage>
</organism>
<proteinExistence type="predicted"/>
<sequence length="92" mass="10384">IPFDFTSIGDKSLFIRALLYLRANELRILIYRPALHSAASIQKNPLSARTAVNVARRSLNLLLYLCRPSTLHPMHHVCANHFLASSLTVLFL</sequence>
<name>A0A2T4ASI9_TRIHA</name>
<keyword evidence="2" id="KW-1185">Reference proteome</keyword>
<evidence type="ECO:0000313" key="2">
    <source>
        <dbReference type="Proteomes" id="UP000241690"/>
    </source>
</evidence>
<dbReference type="GeneID" id="36630190"/>
<reference evidence="1 2" key="1">
    <citation type="submission" date="2016-07" db="EMBL/GenBank/DDBJ databases">
        <title>Multiple horizontal gene transfer events from other fungi enriched the ability of initially mycotrophic Trichoderma (Ascomycota) to feed on dead plant biomass.</title>
        <authorList>
            <consortium name="DOE Joint Genome Institute"/>
            <person name="Aerts A."/>
            <person name="Atanasova L."/>
            <person name="Chenthamara K."/>
            <person name="Zhang J."/>
            <person name="Grujic M."/>
            <person name="Henrissat B."/>
            <person name="Kuo A."/>
            <person name="Salamov A."/>
            <person name="Lipzen A."/>
            <person name="Labutti K."/>
            <person name="Barry K."/>
            <person name="Miao Y."/>
            <person name="Rahimi M.J."/>
            <person name="Shen Q."/>
            <person name="Grigoriev I.V."/>
            <person name="Kubicek C.P."/>
            <person name="Druzhinina I.S."/>
        </authorList>
    </citation>
    <scope>NUCLEOTIDE SEQUENCE [LARGE SCALE GENOMIC DNA]</scope>
    <source>
        <strain evidence="1 2">CBS 226.95</strain>
    </source>
</reference>
<dbReference type="AlphaFoldDB" id="A0A2T4ASI9"/>
<gene>
    <name evidence="1" type="ORF">M431DRAFT_62056</name>
</gene>
<dbReference type="EMBL" id="KZ679675">
    <property type="protein sequence ID" value="PTB60019.1"/>
    <property type="molecule type" value="Genomic_DNA"/>
</dbReference>
<feature type="non-terminal residue" evidence="1">
    <location>
        <position position="92"/>
    </location>
</feature>
<protein>
    <submittedName>
        <fullName evidence="1">Uncharacterized protein</fullName>
    </submittedName>
</protein>